<dbReference type="RefSeq" id="WP_146164073.1">
    <property type="nucleotide sequence ID" value="NZ_PVZG01000006.1"/>
</dbReference>
<dbReference type="EMBL" id="PVZG01000006">
    <property type="protein sequence ID" value="PRY29596.1"/>
    <property type="molecule type" value="Genomic_DNA"/>
</dbReference>
<name>A0A2T0S853_9ACTN</name>
<evidence type="ECO:0000256" key="1">
    <source>
        <dbReference type="SAM" id="SignalP"/>
    </source>
</evidence>
<reference evidence="2 3" key="1">
    <citation type="submission" date="2018-03" db="EMBL/GenBank/DDBJ databases">
        <title>Genomic Encyclopedia of Archaeal and Bacterial Type Strains, Phase II (KMG-II): from individual species to whole genera.</title>
        <authorList>
            <person name="Goeker M."/>
        </authorList>
    </citation>
    <scope>NUCLEOTIDE SEQUENCE [LARGE SCALE GENOMIC DNA]</scope>
    <source>
        <strain evidence="2 3">DSM 45348</strain>
    </source>
</reference>
<dbReference type="SUPFAM" id="SSF55486">
    <property type="entry name" value="Metalloproteases ('zincins'), catalytic domain"/>
    <property type="match status" value="1"/>
</dbReference>
<dbReference type="GO" id="GO:0008237">
    <property type="term" value="F:metallopeptidase activity"/>
    <property type="evidence" value="ECO:0007669"/>
    <property type="project" value="InterPro"/>
</dbReference>
<dbReference type="OrthoDB" id="7594344at2"/>
<dbReference type="Gene3D" id="3.40.390.10">
    <property type="entry name" value="Collagenase (Catalytic Domain)"/>
    <property type="match status" value="1"/>
</dbReference>
<feature type="chain" id="PRO_5015721355" description="Matrixin" evidence="1">
    <location>
        <begin position="29"/>
        <end position="184"/>
    </location>
</feature>
<organism evidence="2 3">
    <name type="scientific">Pseudosporangium ferrugineum</name>
    <dbReference type="NCBI Taxonomy" id="439699"/>
    <lineage>
        <taxon>Bacteria</taxon>
        <taxon>Bacillati</taxon>
        <taxon>Actinomycetota</taxon>
        <taxon>Actinomycetes</taxon>
        <taxon>Micromonosporales</taxon>
        <taxon>Micromonosporaceae</taxon>
        <taxon>Pseudosporangium</taxon>
    </lineage>
</organism>
<proteinExistence type="predicted"/>
<dbReference type="Proteomes" id="UP000239209">
    <property type="component" value="Unassembled WGS sequence"/>
</dbReference>
<evidence type="ECO:0000313" key="2">
    <source>
        <dbReference type="EMBL" id="PRY29596.1"/>
    </source>
</evidence>
<accession>A0A2T0S853</accession>
<dbReference type="InterPro" id="IPR024079">
    <property type="entry name" value="MetalloPept_cat_dom_sf"/>
</dbReference>
<keyword evidence="1" id="KW-0732">Signal</keyword>
<feature type="signal peptide" evidence="1">
    <location>
        <begin position="1"/>
        <end position="28"/>
    </location>
</feature>
<dbReference type="AlphaFoldDB" id="A0A2T0S853"/>
<protein>
    <recommendedName>
        <fullName evidence="4">Matrixin</fullName>
    </recommendedName>
</protein>
<evidence type="ECO:0000313" key="3">
    <source>
        <dbReference type="Proteomes" id="UP000239209"/>
    </source>
</evidence>
<gene>
    <name evidence="2" type="ORF">CLV70_106317</name>
</gene>
<comment type="caution">
    <text evidence="2">The sequence shown here is derived from an EMBL/GenBank/DDBJ whole genome shotgun (WGS) entry which is preliminary data.</text>
</comment>
<sequence>MRRFLRAVMAAALLGSAAVIVAPGAAQAAVPPFDACRYSGSNPTIKVNSHATTAYHDALGAGMNRWNATSAPGVFQFADRGANIEAWTIYSAEDWWAETGAPCNSQRYWTSTVQMNFNDRMMAGFSVREKWVVATHELGHAYGLGHVEMSCAGRPSVMEQGTDKFGCPGTPPWADDVVGVDNIY</sequence>
<keyword evidence="3" id="KW-1185">Reference proteome</keyword>
<evidence type="ECO:0008006" key="4">
    <source>
        <dbReference type="Google" id="ProtNLM"/>
    </source>
</evidence>